<organism evidence="5 6">
    <name type="scientific">Glossina morsitans morsitans</name>
    <name type="common">Savannah tsetse fly</name>
    <dbReference type="NCBI Taxonomy" id="37546"/>
    <lineage>
        <taxon>Eukaryota</taxon>
        <taxon>Metazoa</taxon>
        <taxon>Ecdysozoa</taxon>
        <taxon>Arthropoda</taxon>
        <taxon>Hexapoda</taxon>
        <taxon>Insecta</taxon>
        <taxon>Pterygota</taxon>
        <taxon>Neoptera</taxon>
        <taxon>Endopterygota</taxon>
        <taxon>Diptera</taxon>
        <taxon>Brachycera</taxon>
        <taxon>Muscomorpha</taxon>
        <taxon>Hippoboscoidea</taxon>
        <taxon>Glossinidae</taxon>
        <taxon>Glossina</taxon>
    </lineage>
</organism>
<dbReference type="EMBL" id="CCAG010020298">
    <property type="status" value="NOT_ANNOTATED_CDS"/>
    <property type="molecule type" value="Genomic_DNA"/>
</dbReference>
<name>A0A1B0FDL7_GLOMM</name>
<dbReference type="SUPFAM" id="SSF52833">
    <property type="entry name" value="Thioredoxin-like"/>
    <property type="match status" value="1"/>
</dbReference>
<dbReference type="Pfam" id="PF02114">
    <property type="entry name" value="Phosducin"/>
    <property type="match status" value="1"/>
</dbReference>
<evidence type="ECO:0000256" key="3">
    <source>
        <dbReference type="SAM" id="MobiDB-lite"/>
    </source>
</evidence>
<proteinExistence type="inferred from homology"/>
<evidence type="ECO:0000259" key="4">
    <source>
        <dbReference type="Pfam" id="PF02114"/>
    </source>
</evidence>
<dbReference type="CDD" id="cd02987">
    <property type="entry name" value="Phd_like_Phd"/>
    <property type="match status" value="1"/>
</dbReference>
<dbReference type="InterPro" id="IPR023196">
    <property type="entry name" value="Phosducin_N_dom_sf"/>
</dbReference>
<evidence type="ECO:0000256" key="2">
    <source>
        <dbReference type="SAM" id="Coils"/>
    </source>
</evidence>
<feature type="region of interest" description="Disordered" evidence="3">
    <location>
        <begin position="577"/>
        <end position="633"/>
    </location>
</feature>
<dbReference type="PRINTS" id="PR00677">
    <property type="entry name" value="PHOSDUCIN"/>
</dbReference>
<dbReference type="PANTHER" id="PTHR36696">
    <property type="entry name" value="AGAP012002-PA"/>
    <property type="match status" value="1"/>
</dbReference>
<evidence type="ECO:0000313" key="6">
    <source>
        <dbReference type="Proteomes" id="UP000092444"/>
    </source>
</evidence>
<keyword evidence="6" id="KW-1185">Reference proteome</keyword>
<comment type="similarity">
    <text evidence="1">Belongs to the phosducin family.</text>
</comment>
<dbReference type="InterPro" id="IPR024253">
    <property type="entry name" value="Phosducin_thioredoxin-like_dom"/>
</dbReference>
<dbReference type="PANTHER" id="PTHR36696:SF1">
    <property type="entry name" value="EF-HAND DOMAIN-CONTAINING PROTEIN"/>
    <property type="match status" value="1"/>
</dbReference>
<evidence type="ECO:0000256" key="1">
    <source>
        <dbReference type="ARBA" id="ARBA00009686"/>
    </source>
</evidence>
<dbReference type="STRING" id="37546.A0A1B0FDL7"/>
<feature type="coiled-coil region" evidence="2">
    <location>
        <begin position="642"/>
        <end position="691"/>
    </location>
</feature>
<dbReference type="InterPro" id="IPR001200">
    <property type="entry name" value="Phosducin"/>
</dbReference>
<feature type="compositionally biased region" description="Basic and acidic residues" evidence="3">
    <location>
        <begin position="204"/>
        <end position="219"/>
    </location>
</feature>
<feature type="region of interest" description="Disordered" evidence="3">
    <location>
        <begin position="200"/>
        <end position="235"/>
    </location>
</feature>
<accession>A0A1B0FDL7</accession>
<dbReference type="Gene3D" id="1.10.168.10">
    <property type="entry name" value="Phosducin, domain 2"/>
    <property type="match status" value="1"/>
</dbReference>
<dbReference type="AlphaFoldDB" id="A0A1B0FDL7"/>
<reference evidence="5" key="1">
    <citation type="submission" date="2020-05" db="UniProtKB">
        <authorList>
            <consortium name="EnsemblMetazoa"/>
        </authorList>
    </citation>
    <scope>IDENTIFICATION</scope>
    <source>
        <strain evidence="5">Yale</strain>
    </source>
</reference>
<dbReference type="EnsemblMetazoa" id="GMOY001709-RA">
    <property type="protein sequence ID" value="GMOY001709-PA"/>
    <property type="gene ID" value="GMOY001709"/>
</dbReference>
<keyword evidence="2" id="KW-0175">Coiled coil</keyword>
<feature type="domain" description="Phosducin" evidence="4">
    <location>
        <begin position="625"/>
        <end position="836"/>
    </location>
</feature>
<feature type="region of interest" description="Disordered" evidence="3">
    <location>
        <begin position="115"/>
        <end position="134"/>
    </location>
</feature>
<dbReference type="VEuPathDB" id="VectorBase:GMOY001709"/>
<dbReference type="GO" id="GO:0008277">
    <property type="term" value="P:regulation of G protein-coupled receptor signaling pathway"/>
    <property type="evidence" value="ECO:0007669"/>
    <property type="project" value="InterPro"/>
</dbReference>
<dbReference type="Proteomes" id="UP000092444">
    <property type="component" value="Unassembled WGS sequence"/>
</dbReference>
<evidence type="ECO:0000313" key="5">
    <source>
        <dbReference type="EnsemblMetazoa" id="GMOY001709-PA"/>
    </source>
</evidence>
<dbReference type="Gene3D" id="3.40.30.10">
    <property type="entry name" value="Glutaredoxin"/>
    <property type="match status" value="1"/>
</dbReference>
<protein>
    <recommendedName>
        <fullName evidence="4">Phosducin domain-containing protein</fullName>
    </recommendedName>
</protein>
<feature type="compositionally biased region" description="Polar residues" evidence="3">
    <location>
        <begin position="588"/>
        <end position="600"/>
    </location>
</feature>
<feature type="compositionally biased region" description="Polar residues" evidence="3">
    <location>
        <begin position="120"/>
        <end position="134"/>
    </location>
</feature>
<dbReference type="PhylomeDB" id="A0A1B0FDL7"/>
<sequence length="838" mass="95766">MDGRTRTGLIPTPKQGRIIFKKKMFGSKELPKKFEASPMGLSLRPLGGLYNPYAKTCSVLCNHPASPEVKQMINKCKQTLAIEGKNVQHFYDTVNKKGLIDTVENIPEDLFRRYTDTDSRPLTPTPTVTSVHTRTSAGSFLNNRRCITPEFSKTEIIKRKQLILDLRKSHSQETLYWKPTSDFSYSTLSVSTEEMQKARSAGAIEEHKSKKPKMEETKRPKSCLAGTTVPTTESLSHDSKKIEHICINEQDFEDDSDIRRGKKRKRMKPITATVTATATFHLSEDPETQVSALGPDSLNPSTRPSLIPNCANLLPSKNKLDSDQIPLKGSFLTEEAFRALKTDLDVDKIENTFEKFLNRALREAFKYLASKPHTDKCTSEEFKKLNITNKKTPRKFSKSATRFEVPMNLATLEEISVFDYLSNYVWVTRQRKQIYKKIFLKYFKTKDHESDHETIQNDQDFPRSNYMERTIGLDHLPAALEDVLEFYGNETNIKKILNLLDYENLKKKIKDINFRSWCGVVAFAERLAIDDPHGTDSCDELEKQDFDSLDLRLHNYQMATLEDKLLGEKLEYYCSSSEGEDEPIGSAEESNGKQQGTRNKQGPDGYLNADVCPPPPASGYRYQGSTNTGPKGVVEDWQRFKKLQAEKREENERQRIELAKKLTMTTATAQEEEERKRQEEIDNELAELMSEDFLQQYQKQRMAEMLRQCGHNVQFGKVLHLTSHKEFLDCVENENKHTTIIIHIYERGLSACSTLNKCLEALAGQYAMVKFAKICSSVAGMSREFRNKGLPALLVYKAQAVIGNFVRITDDLSDDFFESDVESFLIENGILIDKNLYN</sequence>
<dbReference type="InterPro" id="IPR036249">
    <property type="entry name" value="Thioredoxin-like_sf"/>
</dbReference>